<dbReference type="Gene3D" id="3.50.50.60">
    <property type="entry name" value="FAD/NAD(P)-binding domain"/>
    <property type="match status" value="3"/>
</dbReference>
<dbReference type="Proteomes" id="UP000539146">
    <property type="component" value="Unassembled WGS sequence"/>
</dbReference>
<evidence type="ECO:0000259" key="16">
    <source>
        <dbReference type="PROSITE" id="PS51379"/>
    </source>
</evidence>
<dbReference type="PANTHER" id="PTHR47470:SF1">
    <property type="entry name" value="FAD-DEPENDENT OXIDOREDUCTASE 2 FAD BINDING DOMAIN-CONTAINING PROTEIN"/>
    <property type="match status" value="1"/>
</dbReference>
<dbReference type="Pfam" id="PF00732">
    <property type="entry name" value="GMC_oxred_N"/>
    <property type="match status" value="1"/>
</dbReference>
<dbReference type="InterPro" id="IPR052542">
    <property type="entry name" value="Cholesterol_Oxidase"/>
</dbReference>
<evidence type="ECO:0000313" key="17">
    <source>
        <dbReference type="EMBL" id="NUU29622.1"/>
    </source>
</evidence>
<dbReference type="InterPro" id="IPR036188">
    <property type="entry name" value="FAD/NAD-bd_sf"/>
</dbReference>
<evidence type="ECO:0000256" key="8">
    <source>
        <dbReference type="ARBA" id="ARBA00023166"/>
    </source>
</evidence>
<dbReference type="GO" id="GO:0016995">
    <property type="term" value="F:cholesterol oxidase activity"/>
    <property type="evidence" value="ECO:0007669"/>
    <property type="project" value="UniProtKB-EC"/>
</dbReference>
<evidence type="ECO:0000313" key="18">
    <source>
        <dbReference type="Proteomes" id="UP000539146"/>
    </source>
</evidence>
<reference evidence="17 18" key="1">
    <citation type="submission" date="2020-05" db="EMBL/GenBank/DDBJ databases">
        <title>Genome Sequencing of Type Strains.</title>
        <authorList>
            <person name="Lemaire J.F."/>
            <person name="Inderbitzin P."/>
            <person name="Gregorio O.A."/>
            <person name="Collins S.B."/>
            <person name="Wespe N."/>
            <person name="Knight-Connoni V."/>
        </authorList>
    </citation>
    <scope>NUCLEOTIDE SEQUENCE [LARGE SCALE GENOMIC DNA]</scope>
    <source>
        <strain evidence="17 18">DSM 20512</strain>
    </source>
</reference>
<evidence type="ECO:0000256" key="10">
    <source>
        <dbReference type="ARBA" id="ARBA00023235"/>
    </source>
</evidence>
<keyword evidence="5" id="KW-0274">FAD</keyword>
<proteinExistence type="inferred from homology"/>
<keyword evidence="9" id="KW-0753">Steroid metabolism</keyword>
<evidence type="ECO:0000256" key="14">
    <source>
        <dbReference type="ARBA" id="ARBA00049744"/>
    </source>
</evidence>
<evidence type="ECO:0000256" key="15">
    <source>
        <dbReference type="ARBA" id="ARBA00049778"/>
    </source>
</evidence>
<dbReference type="EMBL" id="JABMCG010000126">
    <property type="protein sequence ID" value="NUU29622.1"/>
    <property type="molecule type" value="Genomic_DNA"/>
</dbReference>
<feature type="domain" description="4Fe-4S ferredoxin-type" evidence="16">
    <location>
        <begin position="180"/>
        <end position="209"/>
    </location>
</feature>
<dbReference type="EC" id="5.3.3.1" evidence="11"/>
<dbReference type="PANTHER" id="PTHR47470">
    <property type="entry name" value="CHOLESTEROL OXIDASE"/>
    <property type="match status" value="1"/>
</dbReference>
<keyword evidence="8" id="KW-1207">Sterol metabolism</keyword>
<comment type="pathway">
    <text evidence="12">Steroid metabolism; cholesterol degradation.</text>
</comment>
<comment type="cofactor">
    <cofactor evidence="1">
        <name>FAD</name>
        <dbReference type="ChEBI" id="CHEBI:57692"/>
    </cofactor>
</comment>
<evidence type="ECO:0000256" key="3">
    <source>
        <dbReference type="ARBA" id="ARBA00022548"/>
    </source>
</evidence>
<evidence type="ECO:0000256" key="13">
    <source>
        <dbReference type="ARBA" id="ARBA00049723"/>
    </source>
</evidence>
<keyword evidence="3" id="KW-0153">Cholesterol metabolism</keyword>
<keyword evidence="10" id="KW-0413">Isomerase</keyword>
<dbReference type="EC" id="1.1.3.6" evidence="13"/>
<name>A0A850E1T6_9MICO</name>
<dbReference type="RefSeq" id="WP_175326823.1">
    <property type="nucleotide sequence ID" value="NZ_BAAAWP010000001.1"/>
</dbReference>
<accession>A0A850E1T6</accession>
<evidence type="ECO:0000256" key="5">
    <source>
        <dbReference type="ARBA" id="ARBA00022827"/>
    </source>
</evidence>
<dbReference type="AlphaFoldDB" id="A0A850E1T6"/>
<comment type="caution">
    <text evidence="17">The sequence shown here is derived from an EMBL/GenBank/DDBJ whole genome shotgun (WGS) entry which is preliminary data.</text>
</comment>
<protein>
    <recommendedName>
        <fullName evidence="14">Cholesterol oxidase</fullName>
        <ecNumber evidence="13">1.1.3.6</ecNumber>
        <ecNumber evidence="11">5.3.3.1</ecNumber>
    </recommendedName>
    <alternativeName>
        <fullName evidence="15">Cholesterol isomerase</fullName>
    </alternativeName>
</protein>
<evidence type="ECO:0000256" key="7">
    <source>
        <dbReference type="ARBA" id="ARBA00023098"/>
    </source>
</evidence>
<evidence type="ECO:0000256" key="6">
    <source>
        <dbReference type="ARBA" id="ARBA00023002"/>
    </source>
</evidence>
<dbReference type="SUPFAM" id="SSF51905">
    <property type="entry name" value="FAD/NAD(P)-binding domain"/>
    <property type="match status" value="1"/>
</dbReference>
<evidence type="ECO:0000256" key="12">
    <source>
        <dbReference type="ARBA" id="ARBA00049645"/>
    </source>
</evidence>
<evidence type="ECO:0000256" key="4">
    <source>
        <dbReference type="ARBA" id="ARBA00022630"/>
    </source>
</evidence>
<dbReference type="InterPro" id="IPR017896">
    <property type="entry name" value="4Fe4S_Fe-S-bd"/>
</dbReference>
<dbReference type="GO" id="GO:0008203">
    <property type="term" value="P:cholesterol metabolic process"/>
    <property type="evidence" value="ECO:0007669"/>
    <property type="project" value="UniProtKB-KW"/>
</dbReference>
<dbReference type="Gene3D" id="3.30.410.10">
    <property type="entry name" value="Cholesterol Oxidase, domain 2"/>
    <property type="match status" value="1"/>
</dbReference>
<evidence type="ECO:0000256" key="2">
    <source>
        <dbReference type="ARBA" id="ARBA00010790"/>
    </source>
</evidence>
<dbReference type="GO" id="GO:0050660">
    <property type="term" value="F:flavin adenine dinucleotide binding"/>
    <property type="evidence" value="ECO:0007669"/>
    <property type="project" value="InterPro"/>
</dbReference>
<keyword evidence="7" id="KW-0443">Lipid metabolism</keyword>
<dbReference type="InterPro" id="IPR007867">
    <property type="entry name" value="GMC_OxRtase_C"/>
</dbReference>
<sequence length="554" mass="58332">MTTRPVRLATEDLPTEAAVVVVGSGFGAAVTAARVAPALGDGDVVVLERGREWVPGEFPEDPTAMRAALRSRRNPLGLFDLQLGTDVDRLTANGLGGGSLVYANVLLEADPAVFDEHWPAGVDAAALRPYADRVRAVLRPQLEDRPTPKADALAHLGAHHGVEPRRIPLAVRLHGDLGPNAAGVHQPTCTRCGNCVSGCNVGAKTTMWASYLPLAARAGARLVTRAEVLRVERNTGPGRRWTVHGERHEVDGRRRTTPFTVQADVVLLGAGSVGTTGILLRSAAAGLPLSDQLGERFSGNADSLSVSYNSTRRRTGTGARDAHDPEVAVGPTITTALDLRDGSSGYLIQDGALPYPVAEVLRRILGLRFALSADSRVWCDLRANGCPPGCGALEHSQVWLAMGTDSSAGRIDLDPRGRPRISWPDAGRQAVYAEQLADLRVLSEGAEARFVGNPRRALLQRGVPAATPITVHPLGGAVMADDVATGVCDRDGRVHHPDGGIHDGLYVVDGALCPTSTGANPSLTIASLAERIADVLVGRDLARLTAGERTGGSW</sequence>
<evidence type="ECO:0000256" key="11">
    <source>
        <dbReference type="ARBA" id="ARBA00038856"/>
    </source>
</evidence>
<keyword evidence="6" id="KW-0560">Oxidoreductase</keyword>
<evidence type="ECO:0000256" key="9">
    <source>
        <dbReference type="ARBA" id="ARBA00023221"/>
    </source>
</evidence>
<comment type="similarity">
    <text evidence="2">Belongs to the GMC oxidoreductase family.</text>
</comment>
<gene>
    <name evidence="17" type="ORF">HP467_16145</name>
</gene>
<dbReference type="InterPro" id="IPR000172">
    <property type="entry name" value="GMC_OxRdtase_N"/>
</dbReference>
<organism evidence="17 18">
    <name type="scientific">Curtobacterium citreum</name>
    <dbReference type="NCBI Taxonomy" id="2036"/>
    <lineage>
        <taxon>Bacteria</taxon>
        <taxon>Bacillati</taxon>
        <taxon>Actinomycetota</taxon>
        <taxon>Actinomycetes</taxon>
        <taxon>Micrococcales</taxon>
        <taxon>Microbacteriaceae</taxon>
        <taxon>Curtobacterium</taxon>
    </lineage>
</organism>
<evidence type="ECO:0000256" key="1">
    <source>
        <dbReference type="ARBA" id="ARBA00001974"/>
    </source>
</evidence>
<keyword evidence="4" id="KW-0285">Flavoprotein</keyword>
<dbReference type="GO" id="GO:0004769">
    <property type="term" value="F:steroid Delta-isomerase activity"/>
    <property type="evidence" value="ECO:0007669"/>
    <property type="project" value="UniProtKB-EC"/>
</dbReference>
<dbReference type="Pfam" id="PF05199">
    <property type="entry name" value="GMC_oxred_C"/>
    <property type="match status" value="1"/>
</dbReference>
<dbReference type="PROSITE" id="PS51379">
    <property type="entry name" value="4FE4S_FER_2"/>
    <property type="match status" value="1"/>
</dbReference>